<gene>
    <name evidence="13" type="ORF">LCGC14_1607100</name>
</gene>
<proteinExistence type="inferred from homology"/>
<dbReference type="InterPro" id="IPR043427">
    <property type="entry name" value="YscJ/FliF"/>
</dbReference>
<evidence type="ECO:0000259" key="11">
    <source>
        <dbReference type="Pfam" id="PF01514"/>
    </source>
</evidence>
<feature type="transmembrane region" description="Helical" evidence="10">
    <location>
        <begin position="21"/>
        <end position="41"/>
    </location>
</feature>
<comment type="caution">
    <text evidence="13">The sequence shown here is derived from an EMBL/GenBank/DDBJ whole genome shotgun (WGS) entry which is preliminary data.</text>
</comment>
<evidence type="ECO:0008006" key="14">
    <source>
        <dbReference type="Google" id="ProtNLM"/>
    </source>
</evidence>
<evidence type="ECO:0000256" key="9">
    <source>
        <dbReference type="SAM" id="MobiDB-lite"/>
    </source>
</evidence>
<dbReference type="EMBL" id="LAZR01012964">
    <property type="protein sequence ID" value="KKM24236.1"/>
    <property type="molecule type" value="Genomic_DNA"/>
</dbReference>
<evidence type="ECO:0000256" key="10">
    <source>
        <dbReference type="SAM" id="Phobius"/>
    </source>
</evidence>
<evidence type="ECO:0000256" key="7">
    <source>
        <dbReference type="ARBA" id="ARBA00023136"/>
    </source>
</evidence>
<dbReference type="GO" id="GO:0071973">
    <property type="term" value="P:bacterial-type flagellum-dependent cell motility"/>
    <property type="evidence" value="ECO:0007669"/>
    <property type="project" value="InterPro"/>
</dbReference>
<dbReference type="Gene3D" id="3.30.300.30">
    <property type="match status" value="1"/>
</dbReference>
<dbReference type="NCBIfam" id="TIGR00206">
    <property type="entry name" value="fliF"/>
    <property type="match status" value="1"/>
</dbReference>
<keyword evidence="8" id="KW-0975">Bacterial flagellum</keyword>
<dbReference type="GO" id="GO:0005886">
    <property type="term" value="C:plasma membrane"/>
    <property type="evidence" value="ECO:0007669"/>
    <property type="project" value="UniProtKB-SubCell"/>
</dbReference>
<dbReference type="InterPro" id="IPR045851">
    <property type="entry name" value="AMP-bd_C_sf"/>
</dbReference>
<feature type="region of interest" description="Disordered" evidence="9">
    <location>
        <begin position="465"/>
        <end position="495"/>
    </location>
</feature>
<dbReference type="PRINTS" id="PR01009">
    <property type="entry name" value="FLGMRINGFLIF"/>
</dbReference>
<dbReference type="GO" id="GO:0003774">
    <property type="term" value="F:cytoskeletal motor activity"/>
    <property type="evidence" value="ECO:0007669"/>
    <property type="project" value="InterPro"/>
</dbReference>
<dbReference type="Gene3D" id="3.30.70.1530">
    <property type="entry name" value="Hypothetical protein rpa1041"/>
    <property type="match status" value="1"/>
</dbReference>
<keyword evidence="7 10" id="KW-0472">Membrane</keyword>
<dbReference type="PANTHER" id="PTHR30046">
    <property type="entry name" value="FLAGELLAR M-RING PROTEIN"/>
    <property type="match status" value="1"/>
</dbReference>
<feature type="domain" description="Flagellar M-ring N-terminal" evidence="11">
    <location>
        <begin position="42"/>
        <end position="215"/>
    </location>
</feature>
<keyword evidence="5 10" id="KW-0812">Transmembrane</keyword>
<evidence type="ECO:0000256" key="2">
    <source>
        <dbReference type="ARBA" id="ARBA00004651"/>
    </source>
</evidence>
<keyword evidence="4" id="KW-1003">Cell membrane</keyword>
<feature type="non-terminal residue" evidence="13">
    <location>
        <position position="514"/>
    </location>
</feature>
<evidence type="ECO:0000256" key="6">
    <source>
        <dbReference type="ARBA" id="ARBA00022989"/>
    </source>
</evidence>
<reference evidence="13" key="1">
    <citation type="journal article" date="2015" name="Nature">
        <title>Complex archaea that bridge the gap between prokaryotes and eukaryotes.</title>
        <authorList>
            <person name="Spang A."/>
            <person name="Saw J.H."/>
            <person name="Jorgensen S.L."/>
            <person name="Zaremba-Niedzwiedzka K."/>
            <person name="Martijn J."/>
            <person name="Lind A.E."/>
            <person name="van Eijk R."/>
            <person name="Schleper C."/>
            <person name="Guy L."/>
            <person name="Ettema T.J."/>
        </authorList>
    </citation>
    <scope>NUCLEOTIDE SEQUENCE</scope>
</reference>
<dbReference type="InterPro" id="IPR013556">
    <property type="entry name" value="Flag_M-ring_C"/>
</dbReference>
<evidence type="ECO:0000256" key="8">
    <source>
        <dbReference type="ARBA" id="ARBA00023143"/>
    </source>
</evidence>
<dbReference type="Pfam" id="PF08345">
    <property type="entry name" value="YscJ_FliF_C"/>
    <property type="match status" value="1"/>
</dbReference>
<dbReference type="GO" id="GO:0009431">
    <property type="term" value="C:bacterial-type flagellum basal body, MS ring"/>
    <property type="evidence" value="ECO:0007669"/>
    <property type="project" value="InterPro"/>
</dbReference>
<feature type="transmembrane region" description="Helical" evidence="10">
    <location>
        <begin position="425"/>
        <end position="447"/>
    </location>
</feature>
<evidence type="ECO:0000256" key="5">
    <source>
        <dbReference type="ARBA" id="ARBA00022692"/>
    </source>
</evidence>
<dbReference type="PIRSF" id="PIRSF004862">
    <property type="entry name" value="FliF"/>
    <property type="match status" value="1"/>
</dbReference>
<evidence type="ECO:0000256" key="3">
    <source>
        <dbReference type="ARBA" id="ARBA00007971"/>
    </source>
</evidence>
<dbReference type="InterPro" id="IPR006182">
    <property type="entry name" value="FliF_N_dom"/>
</dbReference>
<evidence type="ECO:0000313" key="13">
    <source>
        <dbReference type="EMBL" id="KKM24236.1"/>
    </source>
</evidence>
<accession>A0A0F9I9F5</accession>
<feature type="region of interest" description="Disordered" evidence="9">
    <location>
        <begin position="298"/>
        <end position="318"/>
    </location>
</feature>
<evidence type="ECO:0000259" key="12">
    <source>
        <dbReference type="Pfam" id="PF08345"/>
    </source>
</evidence>
<dbReference type="InterPro" id="IPR000067">
    <property type="entry name" value="FlgMring_FliF"/>
</dbReference>
<sequence>MNPLAGQIGEIWKATNFTQRIIFIVLIAGFLFGFLGVTYWIREPDYGFLYGDLDQKEAAEVVSYLRENDIPYKIKNKGSTIMVPSNSVYEARMNLAKDNLPRGEVGFELFDEVKFGMSNLAQKVNYRRALQGELTKTISHLDGVEWAKIQIVIPEPSLFIEDEKPSTASVILKTRSGQRLKPMQIAGITHLVSASVEGLSPENVTITDSMGNLLSRTERSTMVGIVGDQLELRRKMEDYYATKALSMVERITGPGKAIVKVSVDLDFKQVDEKQIEYDQDKKVPINQTITSQSTEMPQVLNTGEDGSQIENSKEKEETETTQYALSKIERAISERSVRVKRLTVAVLVDGYYEEEKTEEGKINRKFTKRPDEELKRIAAIVKQSIGLDESPPRNDKFEIQSVQFRGQIPVFIDEEGIAREKKKEFILTIVKNSSLIIAVLAFLLFAMRALKRLLGPRQQLGYAAYAPPPELQDGSQGEGGPKKLGQDKTKSEKRLLLRDNILEKTKVDPRTVSA</sequence>
<evidence type="ECO:0000256" key="1">
    <source>
        <dbReference type="ARBA" id="ARBA00004117"/>
    </source>
</evidence>
<feature type="domain" description="Flagellar M-ring C-terminal" evidence="12">
    <location>
        <begin position="249"/>
        <end position="404"/>
    </location>
</feature>
<dbReference type="PANTHER" id="PTHR30046:SF0">
    <property type="entry name" value="FLAGELLAR M-RING PROTEIN"/>
    <property type="match status" value="1"/>
</dbReference>
<keyword evidence="6 10" id="KW-1133">Transmembrane helix</keyword>
<feature type="compositionally biased region" description="Basic and acidic residues" evidence="9">
    <location>
        <begin position="480"/>
        <end position="495"/>
    </location>
</feature>
<organism evidence="13">
    <name type="scientific">marine sediment metagenome</name>
    <dbReference type="NCBI Taxonomy" id="412755"/>
    <lineage>
        <taxon>unclassified sequences</taxon>
        <taxon>metagenomes</taxon>
        <taxon>ecological metagenomes</taxon>
    </lineage>
</organism>
<feature type="compositionally biased region" description="Polar residues" evidence="9">
    <location>
        <begin position="298"/>
        <end position="310"/>
    </location>
</feature>
<evidence type="ECO:0000256" key="4">
    <source>
        <dbReference type="ARBA" id="ARBA00022475"/>
    </source>
</evidence>
<protein>
    <recommendedName>
        <fullName evidence="14">Flagellar M-ring protein</fullName>
    </recommendedName>
</protein>
<name>A0A0F9I9F5_9ZZZZ</name>
<dbReference type="Pfam" id="PF01514">
    <property type="entry name" value="YscJ_FliF"/>
    <property type="match status" value="1"/>
</dbReference>
<comment type="similarity">
    <text evidence="3">Belongs to the FliF family.</text>
</comment>
<comment type="subcellular location">
    <subcellularLocation>
        <location evidence="1">Bacterial flagellum basal body</location>
    </subcellularLocation>
    <subcellularLocation>
        <location evidence="2">Cell membrane</location>
        <topology evidence="2">Multi-pass membrane protein</topology>
    </subcellularLocation>
</comment>
<dbReference type="AlphaFoldDB" id="A0A0F9I9F5"/>